<proteinExistence type="predicted"/>
<keyword evidence="3" id="KW-1185">Reference proteome</keyword>
<dbReference type="Proteomes" id="UP001281761">
    <property type="component" value="Unassembled WGS sequence"/>
</dbReference>
<comment type="caution">
    <text evidence="2">The sequence shown here is derived from an EMBL/GenBank/DDBJ whole genome shotgun (WGS) entry which is preliminary data.</text>
</comment>
<evidence type="ECO:0000313" key="3">
    <source>
        <dbReference type="Proteomes" id="UP001281761"/>
    </source>
</evidence>
<evidence type="ECO:0000313" key="2">
    <source>
        <dbReference type="EMBL" id="KAK2964963.1"/>
    </source>
</evidence>
<dbReference type="EMBL" id="JARBJD010000001">
    <property type="protein sequence ID" value="KAK2964963.1"/>
    <property type="molecule type" value="Genomic_DNA"/>
</dbReference>
<protein>
    <submittedName>
        <fullName evidence="2">Uncharacterized protein</fullName>
    </submittedName>
</protein>
<name>A0ABQ9YMI2_9EUKA</name>
<feature type="compositionally biased region" description="Basic residues" evidence="1">
    <location>
        <begin position="445"/>
        <end position="454"/>
    </location>
</feature>
<organism evidence="2 3">
    <name type="scientific">Blattamonas nauphoetae</name>
    <dbReference type="NCBI Taxonomy" id="2049346"/>
    <lineage>
        <taxon>Eukaryota</taxon>
        <taxon>Metamonada</taxon>
        <taxon>Preaxostyla</taxon>
        <taxon>Oxymonadida</taxon>
        <taxon>Blattamonas</taxon>
    </lineage>
</organism>
<feature type="compositionally biased region" description="Basic and acidic residues" evidence="1">
    <location>
        <begin position="455"/>
        <end position="474"/>
    </location>
</feature>
<feature type="compositionally biased region" description="Polar residues" evidence="1">
    <location>
        <begin position="135"/>
        <end position="151"/>
    </location>
</feature>
<sequence>MRDLYQVTDLKKLLDTPPPEISTAEDRNHVIQTGGANLRSNDRPDIILPPVPDGSGRMGRTRRQRTDDSPPQWTIPTERPSTRLAVFLSLFDTHLPLLSPHNLFSNHSHNPLEPNHDQPPSIMALRIIIFTSTSHTKTDPSHLTSTNSPTNADEKVETEDNHPLRFLPAQSSFICEQFLPTSSTSSLGSGTDLHLSPSPNLNSQTEIDRARIEGSSKVEREAELVDLNKQKVMEEAQERLRVELSMLTPDNAPRTAPISATGAGQTQAASLQFAASLFHFWRVLTRTDHIPFPSRTLRRPPRINCQNRPKVSSQIRAWKARLELTKCGAGGENESEDYFHDIDDMKEAQRQAVKERLKKEKDTLLWTKLCNTRTGSKRKTRSFWVSRLRNLHNTVVPNSPPSQPEAVTTKGEEKQRKEEEKGSRREAMTVNGGGGEKTRDSDWRAKRRYGGRKRSCLEGWKRKEDTERRNVSKS</sequence>
<feature type="region of interest" description="Disordered" evidence="1">
    <location>
        <begin position="393"/>
        <end position="474"/>
    </location>
</feature>
<evidence type="ECO:0000256" key="1">
    <source>
        <dbReference type="SAM" id="MobiDB-lite"/>
    </source>
</evidence>
<gene>
    <name evidence="2" type="ORF">BLNAU_264</name>
</gene>
<feature type="region of interest" description="Disordered" evidence="1">
    <location>
        <begin position="135"/>
        <end position="159"/>
    </location>
</feature>
<feature type="region of interest" description="Disordered" evidence="1">
    <location>
        <begin position="34"/>
        <end position="77"/>
    </location>
</feature>
<accession>A0ABQ9YMI2</accession>
<feature type="compositionally biased region" description="Basic and acidic residues" evidence="1">
    <location>
        <begin position="410"/>
        <end position="427"/>
    </location>
</feature>
<reference evidence="2 3" key="1">
    <citation type="journal article" date="2022" name="bioRxiv">
        <title>Genomics of Preaxostyla Flagellates Illuminates Evolutionary Transitions and the Path Towards Mitochondrial Loss.</title>
        <authorList>
            <person name="Novak L.V.F."/>
            <person name="Treitli S.C."/>
            <person name="Pyrih J."/>
            <person name="Halakuc P."/>
            <person name="Pipaliya S.V."/>
            <person name="Vacek V."/>
            <person name="Brzon O."/>
            <person name="Soukal P."/>
            <person name="Eme L."/>
            <person name="Dacks J.B."/>
            <person name="Karnkowska A."/>
            <person name="Elias M."/>
            <person name="Hampl V."/>
        </authorList>
    </citation>
    <scope>NUCLEOTIDE SEQUENCE [LARGE SCALE GENOMIC DNA]</scope>
    <source>
        <strain evidence="2">NAU3</strain>
        <tissue evidence="2">Gut</tissue>
    </source>
</reference>